<dbReference type="AlphaFoldDB" id="A0A1Y1JPZ0"/>
<dbReference type="RefSeq" id="XP_028547140.1">
    <property type="nucleotide sequence ID" value="XM_028691339.1"/>
</dbReference>
<organism evidence="2 3">
    <name type="scientific">Plasmodium gonderi</name>
    <dbReference type="NCBI Taxonomy" id="77519"/>
    <lineage>
        <taxon>Eukaryota</taxon>
        <taxon>Sar</taxon>
        <taxon>Alveolata</taxon>
        <taxon>Apicomplexa</taxon>
        <taxon>Aconoidasida</taxon>
        <taxon>Haemosporida</taxon>
        <taxon>Plasmodiidae</taxon>
        <taxon>Plasmodium</taxon>
        <taxon>Plasmodium (Plasmodium)</taxon>
    </lineage>
</organism>
<feature type="transmembrane region" description="Helical" evidence="1">
    <location>
        <begin position="149"/>
        <end position="169"/>
    </location>
</feature>
<evidence type="ECO:0000313" key="2">
    <source>
        <dbReference type="EMBL" id="GAW84551.1"/>
    </source>
</evidence>
<comment type="caution">
    <text evidence="2">The sequence shown here is derived from an EMBL/GenBank/DDBJ whole genome shotgun (WGS) entry which is preliminary data.</text>
</comment>
<name>A0A1Y1JPZ0_PLAGO</name>
<evidence type="ECO:0000313" key="3">
    <source>
        <dbReference type="Proteomes" id="UP000195521"/>
    </source>
</evidence>
<dbReference type="GeneID" id="39745359"/>
<evidence type="ECO:0000256" key="1">
    <source>
        <dbReference type="SAM" id="Phobius"/>
    </source>
</evidence>
<reference evidence="3" key="1">
    <citation type="submission" date="2017-04" db="EMBL/GenBank/DDBJ databases">
        <title>Plasmodium gonderi genome.</title>
        <authorList>
            <person name="Arisue N."/>
            <person name="Honma H."/>
            <person name="Kawai S."/>
            <person name="Tougan T."/>
            <person name="Tanabe K."/>
            <person name="Horii T."/>
        </authorList>
    </citation>
    <scope>NUCLEOTIDE SEQUENCE [LARGE SCALE GENOMIC DNA]</scope>
    <source>
        <strain evidence="3">ATCC 30045</strain>
    </source>
</reference>
<protein>
    <submittedName>
        <fullName evidence="2">Variable surface protein</fullName>
    </submittedName>
</protein>
<keyword evidence="3" id="KW-1185">Reference proteome</keyword>
<keyword evidence="1" id="KW-0812">Transmembrane</keyword>
<dbReference type="Proteomes" id="UP000195521">
    <property type="component" value="Unassembled WGS sequence"/>
</dbReference>
<proteinExistence type="predicted"/>
<accession>A0A1Y1JPZ0</accession>
<keyword evidence="1" id="KW-0472">Membrane</keyword>
<keyword evidence="1" id="KW-1133">Transmembrane helix</keyword>
<dbReference type="EMBL" id="BDQF01000422">
    <property type="protein sequence ID" value="GAW84551.1"/>
    <property type="molecule type" value="Genomic_DNA"/>
</dbReference>
<gene>
    <name evidence="2" type="ORF">PGO_003610</name>
</gene>
<sequence>MLRKSLGSNINAIILFFSKFYVINFKPKGFTLKTVHRKYDKGYKNSETCQTIISKALESDDVLSVSKTPILMSLCISSHNLNLKEYILPPLLIQECFMREKFNNNISECSTNKDHITSLLKQWIKDKTQYIIIHNGALHNTNILSPTKIVFSVCIFLTTIVLLIFFIIYNISKINKFINITYYRRNLMRKILHHIHHFRTRQDFPSCSGKNKTDIIYISETNTQIY</sequence>